<reference evidence="11 12" key="1">
    <citation type="journal article" date="2021" name="J. Hered.">
        <title>A chromosome-level genome assembly of the parasitoid wasp, Cotesia glomerata (Hymenoptera: Braconidae).</title>
        <authorList>
            <person name="Pinto B.J."/>
            <person name="Weis J.J."/>
            <person name="Gamble T."/>
            <person name="Ode P.J."/>
            <person name="Paul R."/>
            <person name="Zaspel J.M."/>
        </authorList>
    </citation>
    <scope>NUCLEOTIDE SEQUENCE [LARGE SCALE GENOMIC DNA]</scope>
    <source>
        <strain evidence="11">CgM1</strain>
    </source>
</reference>
<keyword evidence="6 10" id="KW-1133">Transmembrane helix</keyword>
<dbReference type="GO" id="GO:0007165">
    <property type="term" value="P:signal transduction"/>
    <property type="evidence" value="ECO:0007669"/>
    <property type="project" value="UniProtKB-KW"/>
</dbReference>
<feature type="transmembrane region" description="Helical" evidence="10">
    <location>
        <begin position="186"/>
        <end position="207"/>
    </location>
</feature>
<dbReference type="GO" id="GO:0004984">
    <property type="term" value="F:olfactory receptor activity"/>
    <property type="evidence" value="ECO:0007669"/>
    <property type="project" value="InterPro"/>
</dbReference>
<gene>
    <name evidence="11" type="ORF">KQX54_004302</name>
</gene>
<evidence type="ECO:0000256" key="1">
    <source>
        <dbReference type="ARBA" id="ARBA00004651"/>
    </source>
</evidence>
<proteinExistence type="inferred from homology"/>
<evidence type="ECO:0000256" key="4">
    <source>
        <dbReference type="ARBA" id="ARBA00022692"/>
    </source>
</evidence>
<comment type="caution">
    <text evidence="11">The sequence shown here is derived from an EMBL/GenBank/DDBJ whole genome shotgun (WGS) entry which is preliminary data.</text>
</comment>
<evidence type="ECO:0000313" key="11">
    <source>
        <dbReference type="EMBL" id="KAH0548915.1"/>
    </source>
</evidence>
<dbReference type="GO" id="GO:0005549">
    <property type="term" value="F:odorant binding"/>
    <property type="evidence" value="ECO:0007669"/>
    <property type="project" value="InterPro"/>
</dbReference>
<accession>A0AAV7I808</accession>
<keyword evidence="2" id="KW-1003">Cell membrane</keyword>
<dbReference type="Pfam" id="PF02949">
    <property type="entry name" value="7tm_6"/>
    <property type="match status" value="1"/>
</dbReference>
<dbReference type="GO" id="GO:0005886">
    <property type="term" value="C:plasma membrane"/>
    <property type="evidence" value="ECO:0007669"/>
    <property type="project" value="UniProtKB-SubCell"/>
</dbReference>
<evidence type="ECO:0000256" key="5">
    <source>
        <dbReference type="ARBA" id="ARBA00022725"/>
    </source>
</evidence>
<evidence type="ECO:0000256" key="2">
    <source>
        <dbReference type="ARBA" id="ARBA00022475"/>
    </source>
</evidence>
<evidence type="ECO:0000256" key="7">
    <source>
        <dbReference type="ARBA" id="ARBA00023136"/>
    </source>
</evidence>
<keyword evidence="5 10" id="KW-0552">Olfaction</keyword>
<name>A0AAV7I808_COTGL</name>
<evidence type="ECO:0000256" key="10">
    <source>
        <dbReference type="RuleBase" id="RU351113"/>
    </source>
</evidence>
<sequence>MKVVPIEHRNGVKLKIFGLRLLGIWSLNHSSPCLKLSYYCYKHLSFVMILIFGSTLTADLIINYNDLSVLTDDGCYIAGISVIIFKLYKFNSVHERIKLLVDEIHRPMDILSRSPDLEARKLIKRTAFLENSMDKFFIVLGCFLAAALTFFVPKQDGALPIRAVFPFDTAVAPMHELAFAVQAFSIFYGLLTIVFMDELIITLIMWINCQLVILRRNYETCGRNVDRSENEDKLLNYTFVMFDETDPSKLEGNFVDKFKYCIKQHQRLIIVVDHLNEIFSSSMLMQLFASFSMICLTGFQAVLGANEKEHIFKFILYLGAAFSQLLNWCWFGNELLHKSASLTYGQWSSGWENHINKSLKPLMIISLMRTQKILQLQAGNFYNMSLHTFTAVLKNSYSFFALLTKVTDN</sequence>
<evidence type="ECO:0000256" key="6">
    <source>
        <dbReference type="ARBA" id="ARBA00022989"/>
    </source>
</evidence>
<evidence type="ECO:0000256" key="3">
    <source>
        <dbReference type="ARBA" id="ARBA00022606"/>
    </source>
</evidence>
<dbReference type="PANTHER" id="PTHR21137">
    <property type="entry name" value="ODORANT RECEPTOR"/>
    <property type="match status" value="1"/>
</dbReference>
<keyword evidence="12" id="KW-1185">Reference proteome</keyword>
<comment type="caution">
    <text evidence="10">Lacks conserved residue(s) required for the propagation of feature annotation.</text>
</comment>
<evidence type="ECO:0000256" key="8">
    <source>
        <dbReference type="ARBA" id="ARBA00023170"/>
    </source>
</evidence>
<keyword evidence="3 10" id="KW-0716">Sensory transduction</keyword>
<keyword evidence="4 10" id="KW-0812">Transmembrane</keyword>
<dbReference type="AlphaFoldDB" id="A0AAV7I808"/>
<dbReference type="InterPro" id="IPR004117">
    <property type="entry name" value="7tm6_olfct_rcpt"/>
</dbReference>
<feature type="transmembrane region" description="Helical" evidence="10">
    <location>
        <begin position="44"/>
        <end position="62"/>
    </location>
</feature>
<organism evidence="11 12">
    <name type="scientific">Cotesia glomerata</name>
    <name type="common">Lepidopteran parasitic wasp</name>
    <name type="synonym">Apanteles glomeratus</name>
    <dbReference type="NCBI Taxonomy" id="32391"/>
    <lineage>
        <taxon>Eukaryota</taxon>
        <taxon>Metazoa</taxon>
        <taxon>Ecdysozoa</taxon>
        <taxon>Arthropoda</taxon>
        <taxon>Hexapoda</taxon>
        <taxon>Insecta</taxon>
        <taxon>Pterygota</taxon>
        <taxon>Neoptera</taxon>
        <taxon>Endopterygota</taxon>
        <taxon>Hymenoptera</taxon>
        <taxon>Apocrita</taxon>
        <taxon>Ichneumonoidea</taxon>
        <taxon>Braconidae</taxon>
        <taxon>Microgastrinae</taxon>
        <taxon>Cotesia</taxon>
    </lineage>
</organism>
<dbReference type="EMBL" id="JAHXZJ010001864">
    <property type="protein sequence ID" value="KAH0548915.1"/>
    <property type="molecule type" value="Genomic_DNA"/>
</dbReference>
<keyword evidence="7 10" id="KW-0472">Membrane</keyword>
<feature type="transmembrane region" description="Helical" evidence="10">
    <location>
        <begin position="133"/>
        <end position="152"/>
    </location>
</feature>
<dbReference type="Proteomes" id="UP000826195">
    <property type="component" value="Unassembled WGS sequence"/>
</dbReference>
<keyword evidence="9 10" id="KW-0807">Transducer</keyword>
<protein>
    <recommendedName>
        <fullName evidence="10">Odorant receptor</fullName>
    </recommendedName>
</protein>
<evidence type="ECO:0000256" key="9">
    <source>
        <dbReference type="ARBA" id="ARBA00023224"/>
    </source>
</evidence>
<keyword evidence="8 10" id="KW-0675">Receptor</keyword>
<comment type="subcellular location">
    <subcellularLocation>
        <location evidence="1 10">Cell membrane</location>
        <topology evidence="1 10">Multi-pass membrane protein</topology>
    </subcellularLocation>
</comment>
<dbReference type="PANTHER" id="PTHR21137:SF35">
    <property type="entry name" value="ODORANT RECEPTOR 19A-RELATED"/>
    <property type="match status" value="1"/>
</dbReference>
<evidence type="ECO:0000313" key="12">
    <source>
        <dbReference type="Proteomes" id="UP000826195"/>
    </source>
</evidence>
<comment type="similarity">
    <text evidence="10">Belongs to the insect chemoreceptor superfamily. Heteromeric odorant receptor channel (TC 1.A.69) family.</text>
</comment>